<organism evidence="1 2">
    <name type="scientific">Edaphobacter modestus</name>
    <dbReference type="NCBI Taxonomy" id="388466"/>
    <lineage>
        <taxon>Bacteria</taxon>
        <taxon>Pseudomonadati</taxon>
        <taxon>Acidobacteriota</taxon>
        <taxon>Terriglobia</taxon>
        <taxon>Terriglobales</taxon>
        <taxon>Acidobacteriaceae</taxon>
        <taxon>Edaphobacter</taxon>
    </lineage>
</organism>
<evidence type="ECO:0000313" key="2">
    <source>
        <dbReference type="Proteomes" id="UP000292958"/>
    </source>
</evidence>
<keyword evidence="2" id="KW-1185">Reference proteome</keyword>
<protein>
    <submittedName>
        <fullName evidence="1">Uncharacterized protein</fullName>
    </submittedName>
</protein>
<proteinExistence type="predicted"/>
<name>A0A4V6MFV2_9BACT</name>
<dbReference type="RefSeq" id="WP_130419529.1">
    <property type="nucleotide sequence ID" value="NZ_SHKW01000001.1"/>
</dbReference>
<gene>
    <name evidence="1" type="ORF">BDD14_3172</name>
</gene>
<evidence type="ECO:0000313" key="1">
    <source>
        <dbReference type="EMBL" id="RZU41646.1"/>
    </source>
</evidence>
<dbReference type="OrthoDB" id="120599at2"/>
<comment type="caution">
    <text evidence="1">The sequence shown here is derived from an EMBL/GenBank/DDBJ whole genome shotgun (WGS) entry which is preliminary data.</text>
</comment>
<dbReference type="Proteomes" id="UP000292958">
    <property type="component" value="Unassembled WGS sequence"/>
</dbReference>
<dbReference type="EMBL" id="SHKW01000001">
    <property type="protein sequence ID" value="RZU41646.1"/>
    <property type="molecule type" value="Genomic_DNA"/>
</dbReference>
<sequence>MAITPPRALHVPCSNCFNRLPPLGLTGTPTADNTSLTCTAFEGQVVTFTGNFINATFTGTYSIHGGCAAGDQGSVSDINIPYIANLLNGTFHSTQGNFNVGRWHRSERQRQL</sequence>
<reference evidence="1 2" key="1">
    <citation type="submission" date="2019-02" db="EMBL/GenBank/DDBJ databases">
        <title>Genomic Encyclopedia of Archaeal and Bacterial Type Strains, Phase II (KMG-II): from individual species to whole genera.</title>
        <authorList>
            <person name="Goeker M."/>
        </authorList>
    </citation>
    <scope>NUCLEOTIDE SEQUENCE [LARGE SCALE GENOMIC DNA]</scope>
    <source>
        <strain evidence="1 2">DSM 18101</strain>
    </source>
</reference>
<dbReference type="AlphaFoldDB" id="A0A4V6MFV2"/>
<accession>A0A4V6MFV2</accession>